<evidence type="ECO:0000256" key="4">
    <source>
        <dbReference type="ARBA" id="ARBA00022525"/>
    </source>
</evidence>
<keyword evidence="7" id="KW-0378">Hydrolase</keyword>
<keyword evidence="9" id="KW-0325">Glycoprotein</keyword>
<organism evidence="13 14">
    <name type="scientific">Fictibacillus marinisediminis</name>
    <dbReference type="NCBI Taxonomy" id="2878389"/>
    <lineage>
        <taxon>Bacteria</taxon>
        <taxon>Bacillati</taxon>
        <taxon>Bacillota</taxon>
        <taxon>Bacilli</taxon>
        <taxon>Bacillales</taxon>
        <taxon>Fictibacillaceae</taxon>
        <taxon>Fictibacillus</taxon>
    </lineage>
</organism>
<evidence type="ECO:0000256" key="11">
    <source>
        <dbReference type="SAM" id="SignalP"/>
    </source>
</evidence>
<comment type="cofactor">
    <cofactor evidence="1">
        <name>Zn(2+)</name>
        <dbReference type="ChEBI" id="CHEBI:29105"/>
    </cofactor>
</comment>
<feature type="chain" id="PRO_5040962880" evidence="11">
    <location>
        <begin position="27"/>
        <end position="559"/>
    </location>
</feature>
<dbReference type="InterPro" id="IPR000834">
    <property type="entry name" value="Peptidase_M14"/>
</dbReference>
<dbReference type="Gene3D" id="3.40.630.10">
    <property type="entry name" value="Zn peptidases"/>
    <property type="match status" value="1"/>
</dbReference>
<dbReference type="Proteomes" id="UP001139011">
    <property type="component" value="Unassembled WGS sequence"/>
</dbReference>
<comment type="similarity">
    <text evidence="3 10">Belongs to the peptidase M14 family.</text>
</comment>
<evidence type="ECO:0000259" key="12">
    <source>
        <dbReference type="PROSITE" id="PS52035"/>
    </source>
</evidence>
<dbReference type="Pfam" id="PF00246">
    <property type="entry name" value="Peptidase_M14"/>
    <property type="match status" value="1"/>
</dbReference>
<dbReference type="GO" id="GO:0004181">
    <property type="term" value="F:metallocarboxypeptidase activity"/>
    <property type="evidence" value="ECO:0007669"/>
    <property type="project" value="InterPro"/>
</dbReference>
<dbReference type="CDD" id="cd06242">
    <property type="entry name" value="M14-like"/>
    <property type="match status" value="1"/>
</dbReference>
<evidence type="ECO:0000256" key="6">
    <source>
        <dbReference type="ARBA" id="ARBA00022729"/>
    </source>
</evidence>
<evidence type="ECO:0000256" key="1">
    <source>
        <dbReference type="ARBA" id="ARBA00001947"/>
    </source>
</evidence>
<dbReference type="SUPFAM" id="SSF53187">
    <property type="entry name" value="Zn-dependent exopeptidases"/>
    <property type="match status" value="1"/>
</dbReference>
<dbReference type="SMART" id="SM00631">
    <property type="entry name" value="Zn_pept"/>
    <property type="match status" value="1"/>
</dbReference>
<feature type="signal peptide" evidence="11">
    <location>
        <begin position="1"/>
        <end position="26"/>
    </location>
</feature>
<keyword evidence="8" id="KW-0843">Virulence</keyword>
<dbReference type="GO" id="GO:0008270">
    <property type="term" value="F:zinc ion binding"/>
    <property type="evidence" value="ECO:0007669"/>
    <property type="project" value="InterPro"/>
</dbReference>
<protein>
    <submittedName>
        <fullName evidence="13">M14 family metallocarboxypeptidase</fullName>
    </submittedName>
</protein>
<evidence type="ECO:0000313" key="13">
    <source>
        <dbReference type="EMBL" id="MCK6255653.1"/>
    </source>
</evidence>
<evidence type="ECO:0000256" key="3">
    <source>
        <dbReference type="ARBA" id="ARBA00005988"/>
    </source>
</evidence>
<feature type="active site" description="Proton donor/acceptor" evidence="10">
    <location>
        <position position="328"/>
    </location>
</feature>
<evidence type="ECO:0000256" key="7">
    <source>
        <dbReference type="ARBA" id="ARBA00022801"/>
    </source>
</evidence>
<evidence type="ECO:0000256" key="5">
    <source>
        <dbReference type="ARBA" id="ARBA00022670"/>
    </source>
</evidence>
<keyword evidence="4" id="KW-0964">Secreted</keyword>
<evidence type="ECO:0000256" key="10">
    <source>
        <dbReference type="PROSITE-ProRule" id="PRU01379"/>
    </source>
</evidence>
<dbReference type="PANTHER" id="PTHR11705:SF83">
    <property type="entry name" value="INACTIVE METALLOCARBOXYPEPTIDASE ECM14"/>
    <property type="match status" value="1"/>
</dbReference>
<reference evidence="13" key="1">
    <citation type="submission" date="2021-09" db="EMBL/GenBank/DDBJ databases">
        <title>Genome analysis of Fictibacillus sp. KIGAM418 isolated from marine sediment.</title>
        <authorList>
            <person name="Seo M.-J."/>
            <person name="Cho E.-S."/>
            <person name="Hwang C.Y."/>
        </authorList>
    </citation>
    <scope>NUCLEOTIDE SEQUENCE</scope>
    <source>
        <strain evidence="13">KIGAM418</strain>
    </source>
</reference>
<keyword evidence="6 11" id="KW-0732">Signal</keyword>
<dbReference type="AlphaFoldDB" id="A0A9X1XA82"/>
<dbReference type="GO" id="GO:0006508">
    <property type="term" value="P:proteolysis"/>
    <property type="evidence" value="ECO:0007669"/>
    <property type="project" value="UniProtKB-KW"/>
</dbReference>
<dbReference type="PANTHER" id="PTHR11705">
    <property type="entry name" value="PROTEASE FAMILY M14 CARBOXYPEPTIDASE A,B"/>
    <property type="match status" value="1"/>
</dbReference>
<keyword evidence="14" id="KW-1185">Reference proteome</keyword>
<keyword evidence="5" id="KW-0645">Protease</keyword>
<evidence type="ECO:0000256" key="9">
    <source>
        <dbReference type="ARBA" id="ARBA00023180"/>
    </source>
</evidence>
<accession>A0A9X1XA82</accession>
<dbReference type="PROSITE" id="PS52035">
    <property type="entry name" value="PEPTIDASE_M14"/>
    <property type="match status" value="1"/>
</dbReference>
<evidence type="ECO:0000256" key="2">
    <source>
        <dbReference type="ARBA" id="ARBA00004613"/>
    </source>
</evidence>
<evidence type="ECO:0000256" key="8">
    <source>
        <dbReference type="ARBA" id="ARBA00023026"/>
    </source>
</evidence>
<gene>
    <name evidence="13" type="ORF">LCY76_03325</name>
</gene>
<dbReference type="GO" id="GO:0005615">
    <property type="term" value="C:extracellular space"/>
    <property type="evidence" value="ECO:0007669"/>
    <property type="project" value="TreeGrafter"/>
</dbReference>
<dbReference type="RefSeq" id="WP_248251452.1">
    <property type="nucleotide sequence ID" value="NZ_JAIWJX010000002.1"/>
</dbReference>
<dbReference type="EMBL" id="JAIWJX010000002">
    <property type="protein sequence ID" value="MCK6255653.1"/>
    <property type="molecule type" value="Genomic_DNA"/>
</dbReference>
<comment type="subcellular location">
    <subcellularLocation>
        <location evidence="2">Secreted</location>
    </subcellularLocation>
</comment>
<proteinExistence type="inferred from homology"/>
<dbReference type="PRINTS" id="PR00765">
    <property type="entry name" value="CRBOXYPTASEA"/>
</dbReference>
<evidence type="ECO:0000313" key="14">
    <source>
        <dbReference type="Proteomes" id="UP001139011"/>
    </source>
</evidence>
<sequence>MKNVFRSTSFVLAMALAAGLYSSSDALPKAAAADETEKFTPYYGYGPSYVQPSSISYLFPKPAEHFSTPAFEKGRLPFTSQEEMLAFIKKLDHKNKLVTLKSIGKSLEGRDLPILLFSKENPDKIKNNKKKPLIWIQGQIHGNEPAAGESVLVTAQKLAQGKMGNVLDKVNVAIVPRVNPDGSYYFKRQIATNLDANRDYMRVEYPEVQAVHKAVNEYKPDVVLDAHEYTVNSPLFKKFGEQGSVSSYDLLISSAKNLNIPKQLRKTSDNLVLNKVKQVLDQRKLSHHDYYTLDTDDDGQLVATEGSTETRIGRNALGLKNTLTYLIETRGINIGRADFNRRVYAQATAQENFIKTTAADANKIKTVVKNARQDVINKGKEAKDKDTIVIKSENKRVPDQQLEVIDLAQAKKANIPIVWEDSTDAYPTLERERPTAYIMPPAYHSIARKLETLGVNVQKLQGPVSKSVERYKVTGKKVSTTLENGHYTNEVTTDVKETVRSFPAGSYVFSMGQPNANFIALALEPESVDSYVTFNFIPTDVGDELPIYRYMSERKLNAK</sequence>
<comment type="caution">
    <text evidence="13">The sequence shown here is derived from an EMBL/GenBank/DDBJ whole genome shotgun (WGS) entry which is preliminary data.</text>
</comment>
<name>A0A9X1XA82_9BACL</name>
<feature type="domain" description="Peptidase M14" evidence="12">
    <location>
        <begin position="77"/>
        <end position="352"/>
    </location>
</feature>